<proteinExistence type="inferred from homology"/>
<dbReference type="InterPro" id="IPR003593">
    <property type="entry name" value="AAA+_ATPase"/>
</dbReference>
<dbReference type="InterPro" id="IPR030679">
    <property type="entry name" value="ABC_ATPase_HisP-typ"/>
</dbReference>
<comment type="caution">
    <text evidence="9">The sequence shown here is derived from an EMBL/GenBank/DDBJ whole genome shotgun (WGS) entry which is preliminary data.</text>
</comment>
<dbReference type="SUPFAM" id="SSF52540">
    <property type="entry name" value="P-loop containing nucleoside triphosphate hydrolases"/>
    <property type="match status" value="1"/>
</dbReference>
<comment type="similarity">
    <text evidence="2">Belongs to the ABC transporter superfamily.</text>
</comment>
<dbReference type="InterPro" id="IPR027417">
    <property type="entry name" value="P-loop_NTPase"/>
</dbReference>
<dbReference type="InterPro" id="IPR003439">
    <property type="entry name" value="ABC_transporter-like_ATP-bd"/>
</dbReference>
<protein>
    <submittedName>
        <fullName evidence="9">Polar amino acid ABC transporter ATP-binding protein</fullName>
    </submittedName>
</protein>
<feature type="domain" description="ABC transporter" evidence="8">
    <location>
        <begin position="2"/>
        <end position="246"/>
    </location>
</feature>
<keyword evidence="7" id="KW-0472">Membrane</keyword>
<dbReference type="Proteomes" id="UP000192505">
    <property type="component" value="Unassembled WGS sequence"/>
</dbReference>
<dbReference type="PIRSF" id="PIRSF039085">
    <property type="entry name" value="ABC_ATPase_HisP"/>
    <property type="match status" value="1"/>
</dbReference>
<keyword evidence="6 9" id="KW-0067">ATP-binding</keyword>
<comment type="subcellular location">
    <subcellularLocation>
        <location evidence="1">Cell membrane</location>
        <topology evidence="1">Peripheral membrane protein</topology>
    </subcellularLocation>
</comment>
<dbReference type="Pfam" id="PF00005">
    <property type="entry name" value="ABC_tran"/>
    <property type="match status" value="1"/>
</dbReference>
<dbReference type="GO" id="GO:0005524">
    <property type="term" value="F:ATP binding"/>
    <property type="evidence" value="ECO:0007669"/>
    <property type="project" value="UniProtKB-KW"/>
</dbReference>
<evidence type="ECO:0000256" key="5">
    <source>
        <dbReference type="ARBA" id="ARBA00022741"/>
    </source>
</evidence>
<evidence type="ECO:0000256" key="6">
    <source>
        <dbReference type="ARBA" id="ARBA00022840"/>
    </source>
</evidence>
<keyword evidence="5" id="KW-0547">Nucleotide-binding</keyword>
<sequence length="250" mass="27473">MICAVDVHKRFGTVDVLKGVSLDVDKGEVIAVIGPSGSGKSTFLRCLIHLETIHRGNIEIEGETLVSTNGQGECQYVPPADISRVCRKMGMVFQHFNLFPHLTVLQNLVEAPLTVKGAQLDAIVPKAETLLRKVGLFDKRDSYPSRLSGGQKQRVAIARALAMEPDILLFDEPTSALDPELTGEVLATMRELAEERMTMIVVTHEMAFAREVAGRAVFMDGGVIVEARPARELFAAPQHPRTRAFLEKML</sequence>
<dbReference type="GO" id="GO:0015424">
    <property type="term" value="F:ABC-type amino acid transporter activity"/>
    <property type="evidence" value="ECO:0007669"/>
    <property type="project" value="InterPro"/>
</dbReference>
<dbReference type="Gene3D" id="3.40.50.300">
    <property type="entry name" value="P-loop containing nucleotide triphosphate hydrolases"/>
    <property type="match status" value="1"/>
</dbReference>
<dbReference type="EMBL" id="MTEI01000010">
    <property type="protein sequence ID" value="OQW87138.1"/>
    <property type="molecule type" value="Genomic_DNA"/>
</dbReference>
<dbReference type="AlphaFoldDB" id="A0A1W9KS33"/>
<name>A0A1W9KS33_9BURK</name>
<dbReference type="PANTHER" id="PTHR43166:SF35">
    <property type="entry name" value="L-CYSTINE IMPORT ATP-BINDING PROTEIN TCYN"/>
    <property type="match status" value="1"/>
</dbReference>
<evidence type="ECO:0000256" key="7">
    <source>
        <dbReference type="ARBA" id="ARBA00023136"/>
    </source>
</evidence>
<evidence type="ECO:0000256" key="1">
    <source>
        <dbReference type="ARBA" id="ARBA00004202"/>
    </source>
</evidence>
<dbReference type="InterPro" id="IPR050086">
    <property type="entry name" value="MetN_ABC_transporter-like"/>
</dbReference>
<organism evidence="9 10">
    <name type="scientific">Rhodoferax ferrireducens</name>
    <dbReference type="NCBI Taxonomy" id="192843"/>
    <lineage>
        <taxon>Bacteria</taxon>
        <taxon>Pseudomonadati</taxon>
        <taxon>Pseudomonadota</taxon>
        <taxon>Betaproteobacteria</taxon>
        <taxon>Burkholderiales</taxon>
        <taxon>Comamonadaceae</taxon>
        <taxon>Rhodoferax</taxon>
    </lineage>
</organism>
<evidence type="ECO:0000256" key="3">
    <source>
        <dbReference type="ARBA" id="ARBA00022448"/>
    </source>
</evidence>
<evidence type="ECO:0000313" key="10">
    <source>
        <dbReference type="Proteomes" id="UP000192505"/>
    </source>
</evidence>
<dbReference type="GO" id="GO:0005886">
    <property type="term" value="C:plasma membrane"/>
    <property type="evidence" value="ECO:0007669"/>
    <property type="project" value="UniProtKB-SubCell"/>
</dbReference>
<evidence type="ECO:0000256" key="4">
    <source>
        <dbReference type="ARBA" id="ARBA00022475"/>
    </source>
</evidence>
<dbReference type="PANTHER" id="PTHR43166">
    <property type="entry name" value="AMINO ACID IMPORT ATP-BINDING PROTEIN"/>
    <property type="match status" value="1"/>
</dbReference>
<dbReference type="CDD" id="cd03262">
    <property type="entry name" value="ABC_HisP_GlnQ"/>
    <property type="match status" value="1"/>
</dbReference>
<evidence type="ECO:0000256" key="2">
    <source>
        <dbReference type="ARBA" id="ARBA00005417"/>
    </source>
</evidence>
<keyword evidence="3" id="KW-0813">Transport</keyword>
<dbReference type="SMART" id="SM00382">
    <property type="entry name" value="AAA"/>
    <property type="match status" value="1"/>
</dbReference>
<evidence type="ECO:0000259" key="8">
    <source>
        <dbReference type="PROSITE" id="PS50893"/>
    </source>
</evidence>
<dbReference type="InterPro" id="IPR017871">
    <property type="entry name" value="ABC_transporter-like_CS"/>
</dbReference>
<evidence type="ECO:0000313" key="9">
    <source>
        <dbReference type="EMBL" id="OQW87138.1"/>
    </source>
</evidence>
<keyword evidence="4" id="KW-1003">Cell membrane</keyword>
<dbReference type="GO" id="GO:0016887">
    <property type="term" value="F:ATP hydrolysis activity"/>
    <property type="evidence" value="ECO:0007669"/>
    <property type="project" value="InterPro"/>
</dbReference>
<dbReference type="PROSITE" id="PS00211">
    <property type="entry name" value="ABC_TRANSPORTER_1"/>
    <property type="match status" value="1"/>
</dbReference>
<dbReference type="FunFam" id="3.40.50.300:FF:000020">
    <property type="entry name" value="Amino acid ABC transporter ATP-binding component"/>
    <property type="match status" value="1"/>
</dbReference>
<dbReference type="PROSITE" id="PS50893">
    <property type="entry name" value="ABC_TRANSPORTER_2"/>
    <property type="match status" value="1"/>
</dbReference>
<reference evidence="9 10" key="1">
    <citation type="submission" date="2017-01" db="EMBL/GenBank/DDBJ databases">
        <title>Novel large sulfur bacteria in the metagenomes of groundwater-fed chemosynthetic microbial mats in the Lake Huron basin.</title>
        <authorList>
            <person name="Sharrar A.M."/>
            <person name="Flood B.E."/>
            <person name="Bailey J.V."/>
            <person name="Jones D.S."/>
            <person name="Biddanda B."/>
            <person name="Ruberg S.A."/>
            <person name="Marcus D.N."/>
            <person name="Dick G.J."/>
        </authorList>
    </citation>
    <scope>NUCLEOTIDE SEQUENCE [LARGE SCALE GENOMIC DNA]</scope>
    <source>
        <strain evidence="9">A7</strain>
    </source>
</reference>
<gene>
    <name evidence="9" type="ORF">BWK72_14325</name>
</gene>
<accession>A0A1W9KS33</accession>